<proteinExistence type="inferred from homology"/>
<evidence type="ECO:0000259" key="6">
    <source>
        <dbReference type="Pfam" id="PF01593"/>
    </source>
</evidence>
<dbReference type="SUPFAM" id="SSF51905">
    <property type="entry name" value="FAD/NAD(P)-binding domain"/>
    <property type="match status" value="1"/>
</dbReference>
<comment type="pathway">
    <text evidence="1 5">Carotenoid biosynthesis.</text>
</comment>
<dbReference type="EMBL" id="JBCEWA010000002">
    <property type="protein sequence ID" value="MEL5987310.1"/>
    <property type="molecule type" value="Genomic_DNA"/>
</dbReference>
<evidence type="ECO:0000256" key="4">
    <source>
        <dbReference type="ARBA" id="ARBA00038322"/>
    </source>
</evidence>
<dbReference type="InterPro" id="IPR008150">
    <property type="entry name" value="Phytoene_DH_bac_CS"/>
</dbReference>
<dbReference type="EC" id="1.-.-.-" evidence="7"/>
<evidence type="ECO:0000256" key="3">
    <source>
        <dbReference type="ARBA" id="ARBA00023002"/>
    </source>
</evidence>
<evidence type="ECO:0000256" key="1">
    <source>
        <dbReference type="ARBA" id="ARBA00004829"/>
    </source>
</evidence>
<dbReference type="InterPro" id="IPR014105">
    <property type="entry name" value="Carotenoid/retinoid_OxRdtase"/>
</dbReference>
<dbReference type="Pfam" id="PF01593">
    <property type="entry name" value="Amino_oxidase"/>
    <property type="match status" value="1"/>
</dbReference>
<organism evidence="7 8">
    <name type="scientific">Kurthia gibsonii</name>
    <dbReference type="NCBI Taxonomy" id="33946"/>
    <lineage>
        <taxon>Bacteria</taxon>
        <taxon>Bacillati</taxon>
        <taxon>Bacillota</taxon>
        <taxon>Bacilli</taxon>
        <taxon>Bacillales</taxon>
        <taxon>Caryophanaceae</taxon>
        <taxon>Kurthia</taxon>
    </lineage>
</organism>
<comment type="similarity">
    <text evidence="4">Belongs to the carotenoid/retinoid oxidoreductase family. CrtN subfamily.</text>
</comment>
<dbReference type="PRINTS" id="PR00419">
    <property type="entry name" value="ADXRDTASE"/>
</dbReference>
<dbReference type="Gene3D" id="3.50.50.60">
    <property type="entry name" value="FAD/NAD(P)-binding domain"/>
    <property type="match status" value="2"/>
</dbReference>
<dbReference type="GO" id="GO:0016491">
    <property type="term" value="F:oxidoreductase activity"/>
    <property type="evidence" value="ECO:0007669"/>
    <property type="project" value="UniProtKB-KW"/>
</dbReference>
<keyword evidence="8" id="KW-1185">Reference proteome</keyword>
<feature type="domain" description="Amine oxidase" evidence="6">
    <location>
        <begin position="12"/>
        <end position="486"/>
    </location>
</feature>
<accession>A0ABU9LJL4</accession>
<evidence type="ECO:0000313" key="7">
    <source>
        <dbReference type="EMBL" id="MEL5987310.1"/>
    </source>
</evidence>
<dbReference type="Proteomes" id="UP001398420">
    <property type="component" value="Unassembled WGS sequence"/>
</dbReference>
<dbReference type="PROSITE" id="PS00982">
    <property type="entry name" value="PHYTOENE_DH"/>
    <property type="match status" value="1"/>
</dbReference>
<evidence type="ECO:0000256" key="5">
    <source>
        <dbReference type="RuleBase" id="RU362075"/>
    </source>
</evidence>
<keyword evidence="2 5" id="KW-0125">Carotenoid biosynthesis</keyword>
<keyword evidence="3 5" id="KW-0560">Oxidoreductase</keyword>
<reference evidence="7 8" key="1">
    <citation type="submission" date="2024-04" db="EMBL/GenBank/DDBJ databases">
        <authorList>
            <person name="Wu Y.S."/>
            <person name="Zhang L."/>
        </authorList>
    </citation>
    <scope>NUCLEOTIDE SEQUENCE [LARGE SCALE GENOMIC DNA]</scope>
    <source>
        <strain evidence="7 8">KG-01</strain>
    </source>
</reference>
<comment type="caution">
    <text evidence="7">The sequence shown here is derived from an EMBL/GenBank/DDBJ whole genome shotgun (WGS) entry which is preliminary data.</text>
</comment>
<dbReference type="PANTHER" id="PTHR43734:SF1">
    <property type="entry name" value="PHYTOENE DESATURASE"/>
    <property type="match status" value="1"/>
</dbReference>
<protein>
    <submittedName>
        <fullName evidence="7">Phytoene desaturase family protein</fullName>
        <ecNumber evidence="7">1.-.-.-</ecNumber>
    </submittedName>
</protein>
<dbReference type="PANTHER" id="PTHR43734">
    <property type="entry name" value="PHYTOENE DESATURASE"/>
    <property type="match status" value="1"/>
</dbReference>
<gene>
    <name evidence="7" type="primary">crtI</name>
    <name evidence="7" type="ORF">AAF454_02575</name>
</gene>
<dbReference type="NCBIfam" id="TIGR02734">
    <property type="entry name" value="crtI_fam"/>
    <property type="match status" value="1"/>
</dbReference>
<dbReference type="InterPro" id="IPR036188">
    <property type="entry name" value="FAD/NAD-bd_sf"/>
</dbReference>
<evidence type="ECO:0000313" key="8">
    <source>
        <dbReference type="Proteomes" id="UP001398420"/>
    </source>
</evidence>
<evidence type="ECO:0000256" key="2">
    <source>
        <dbReference type="ARBA" id="ARBA00022746"/>
    </source>
</evidence>
<dbReference type="RefSeq" id="WP_087680317.1">
    <property type="nucleotide sequence ID" value="NZ_CP147847.1"/>
</dbReference>
<name>A0ABU9LJL4_9BACL</name>
<sequence length="516" mass="58729">MKKIYVVGAGPGGLTSAMLLAHAGYDVEVFEKENFVGGRTSSIQLGDYTFDRGPTFLNMMYLVREIFELTGRTLEDYVEPVALSPLYELVYADKRFTVSSDYDQMIETISKTFPGNEEGYTRYLQETHKKLEALAPLLQRKMDSVTDLLAPETLKALPELEFGKSLMDKLGKYFDDEQLQLAFTFQSKYLGMSPWNCPGAFSILSYIEQAYGIYHLKGGLNQLTKAMAKVLEEQGVKIHLNTPIKEVVQYKKRIEGIRLEDGQLLHCDDVVINADFGYALTKLLNVPKKRQWSPQKIEKKQYSCSTFMLYLGIDTQYDLQHHTILFAEDYRKNMEEISGTKVISKDMSIYVQNPVVTDDTLAPAGKSTLYVLAPVPNNFSEIEWNEVKQQYRDLLIATLEERLGLTDLASHIEEELIYSPIDWEEKMNVYKGATFNLGHQLNQMMTFRPHNHFAPYENCWLVGGGTHPGSGLPIIIESARITANLMLERDGQKTFPIKPLPQELDYRITELSHAGL</sequence>
<dbReference type="InterPro" id="IPR002937">
    <property type="entry name" value="Amino_oxidase"/>
</dbReference>